<dbReference type="PROSITE" id="PS50109">
    <property type="entry name" value="HIS_KIN"/>
    <property type="match status" value="1"/>
</dbReference>
<feature type="domain" description="PAS" evidence="8">
    <location>
        <begin position="299"/>
        <end position="369"/>
    </location>
</feature>
<dbReference type="InterPro" id="IPR000014">
    <property type="entry name" value="PAS"/>
</dbReference>
<dbReference type="PATRIC" id="fig|1379910.4.peg.2366"/>
<evidence type="ECO:0000259" key="9">
    <source>
        <dbReference type="PROSITE" id="PS50113"/>
    </source>
</evidence>
<dbReference type="Gene3D" id="3.30.450.20">
    <property type="entry name" value="PAS domain"/>
    <property type="match status" value="5"/>
</dbReference>
<dbReference type="InterPro" id="IPR013655">
    <property type="entry name" value="PAS_fold_3"/>
</dbReference>
<dbReference type="SUPFAM" id="SSF47384">
    <property type="entry name" value="Homodimeric domain of signal transducing histidine kinase"/>
    <property type="match status" value="1"/>
</dbReference>
<keyword evidence="5" id="KW-0418">Kinase</keyword>
<dbReference type="SMART" id="SM00086">
    <property type="entry name" value="PAC"/>
    <property type="match status" value="4"/>
</dbReference>
<dbReference type="AlphaFoldDB" id="A0A0H4VQJ9"/>
<dbReference type="KEGG" id="ruf:TH63_10880"/>
<accession>A0A0H4VQJ9</accession>
<dbReference type="NCBIfam" id="TIGR00229">
    <property type="entry name" value="sensory_box"/>
    <property type="match status" value="5"/>
</dbReference>
<dbReference type="EMBL" id="CP010777">
    <property type="protein sequence ID" value="AKQ46029.1"/>
    <property type="molecule type" value="Genomic_DNA"/>
</dbReference>
<dbReference type="InterPro" id="IPR005467">
    <property type="entry name" value="His_kinase_dom"/>
</dbReference>
<dbReference type="InterPro" id="IPR003661">
    <property type="entry name" value="HisK_dim/P_dom"/>
</dbReference>
<protein>
    <recommendedName>
        <fullName evidence="2">histidine kinase</fullName>
        <ecNumber evidence="2">2.7.13.3</ecNumber>
    </recommendedName>
</protein>
<dbReference type="Gene3D" id="1.10.287.130">
    <property type="match status" value="1"/>
</dbReference>
<dbReference type="SMART" id="SM00387">
    <property type="entry name" value="HATPase_c"/>
    <property type="match status" value="1"/>
</dbReference>
<dbReference type="OrthoDB" id="9766459at2"/>
<dbReference type="Pfam" id="PF08447">
    <property type="entry name" value="PAS_3"/>
    <property type="match status" value="2"/>
</dbReference>
<dbReference type="RefSeq" id="WP_048920965.1">
    <property type="nucleotide sequence ID" value="NZ_CP010777.1"/>
</dbReference>
<dbReference type="InterPro" id="IPR001610">
    <property type="entry name" value="PAC"/>
</dbReference>
<dbReference type="SUPFAM" id="SSF55874">
    <property type="entry name" value="ATPase domain of HSP90 chaperone/DNA topoisomerase II/histidine kinase"/>
    <property type="match status" value="1"/>
</dbReference>
<dbReference type="InterPro" id="IPR052162">
    <property type="entry name" value="Sensor_kinase/Photoreceptor"/>
</dbReference>
<feature type="domain" description="Histidine kinase" evidence="7">
    <location>
        <begin position="681"/>
        <end position="893"/>
    </location>
</feature>
<dbReference type="PROSITE" id="PS50112">
    <property type="entry name" value="PAS"/>
    <property type="match status" value="5"/>
</dbReference>
<dbReference type="SUPFAM" id="SSF55785">
    <property type="entry name" value="PYP-like sensor domain (PAS domain)"/>
    <property type="match status" value="5"/>
</dbReference>
<dbReference type="InterPro" id="IPR000700">
    <property type="entry name" value="PAS-assoc_C"/>
</dbReference>
<name>A0A0H4VQJ9_9BACT</name>
<evidence type="ECO:0000259" key="8">
    <source>
        <dbReference type="PROSITE" id="PS50112"/>
    </source>
</evidence>
<dbReference type="SMART" id="SM00388">
    <property type="entry name" value="HisKA"/>
    <property type="match status" value="1"/>
</dbReference>
<dbReference type="InterPro" id="IPR036097">
    <property type="entry name" value="HisK_dim/P_sf"/>
</dbReference>
<feature type="domain" description="PAS" evidence="8">
    <location>
        <begin position="536"/>
        <end position="581"/>
    </location>
</feature>
<dbReference type="PANTHER" id="PTHR43304:SF1">
    <property type="entry name" value="PAC DOMAIN-CONTAINING PROTEIN"/>
    <property type="match status" value="1"/>
</dbReference>
<keyword evidence="3" id="KW-0597">Phosphoprotein</keyword>
<feature type="domain" description="PAS" evidence="8">
    <location>
        <begin position="423"/>
        <end position="493"/>
    </location>
</feature>
<dbReference type="InterPro" id="IPR003594">
    <property type="entry name" value="HATPase_dom"/>
</dbReference>
<evidence type="ECO:0000313" key="10">
    <source>
        <dbReference type="EMBL" id="AKQ46029.1"/>
    </source>
</evidence>
<dbReference type="InterPro" id="IPR036890">
    <property type="entry name" value="HATPase_C_sf"/>
</dbReference>
<feature type="domain" description="PAS" evidence="8">
    <location>
        <begin position="174"/>
        <end position="244"/>
    </location>
</feature>
<dbReference type="InterPro" id="IPR035965">
    <property type="entry name" value="PAS-like_dom_sf"/>
</dbReference>
<dbReference type="SMART" id="SM00091">
    <property type="entry name" value="PAS"/>
    <property type="match status" value="5"/>
</dbReference>
<evidence type="ECO:0000256" key="5">
    <source>
        <dbReference type="ARBA" id="ARBA00022777"/>
    </source>
</evidence>
<dbReference type="CDD" id="cd00082">
    <property type="entry name" value="HisKA"/>
    <property type="match status" value="1"/>
</dbReference>
<evidence type="ECO:0000256" key="4">
    <source>
        <dbReference type="ARBA" id="ARBA00022679"/>
    </source>
</evidence>
<feature type="domain" description="PAS" evidence="8">
    <location>
        <begin position="52"/>
        <end position="107"/>
    </location>
</feature>
<dbReference type="PRINTS" id="PR00344">
    <property type="entry name" value="BCTRLSENSOR"/>
</dbReference>
<dbReference type="PANTHER" id="PTHR43304">
    <property type="entry name" value="PHYTOCHROME-LIKE PROTEIN CPH1"/>
    <property type="match status" value="1"/>
</dbReference>
<keyword evidence="4" id="KW-0808">Transferase</keyword>
<evidence type="ECO:0000256" key="2">
    <source>
        <dbReference type="ARBA" id="ARBA00012438"/>
    </source>
</evidence>
<evidence type="ECO:0000313" key="11">
    <source>
        <dbReference type="Proteomes" id="UP000036458"/>
    </source>
</evidence>
<keyword evidence="11" id="KW-1185">Reference proteome</keyword>
<proteinExistence type="predicted"/>
<dbReference type="STRING" id="1379910.TH63_10880"/>
<feature type="domain" description="PAC" evidence="9">
    <location>
        <begin position="610"/>
        <end position="663"/>
    </location>
</feature>
<dbReference type="InterPro" id="IPR004358">
    <property type="entry name" value="Sig_transdc_His_kin-like_C"/>
</dbReference>
<dbReference type="Pfam" id="PF08448">
    <property type="entry name" value="PAS_4"/>
    <property type="match status" value="2"/>
</dbReference>
<evidence type="ECO:0000256" key="3">
    <source>
        <dbReference type="ARBA" id="ARBA00022553"/>
    </source>
</evidence>
<dbReference type="EC" id="2.7.13.3" evidence="2"/>
<keyword evidence="6" id="KW-0175">Coiled coil</keyword>
<dbReference type="GO" id="GO:0000155">
    <property type="term" value="F:phosphorelay sensor kinase activity"/>
    <property type="evidence" value="ECO:0007669"/>
    <property type="project" value="InterPro"/>
</dbReference>
<evidence type="ECO:0000256" key="1">
    <source>
        <dbReference type="ARBA" id="ARBA00000085"/>
    </source>
</evidence>
<comment type="catalytic activity">
    <reaction evidence="1">
        <text>ATP + protein L-histidine = ADP + protein N-phospho-L-histidine.</text>
        <dbReference type="EC" id="2.7.13.3"/>
    </reaction>
</comment>
<evidence type="ECO:0000259" key="7">
    <source>
        <dbReference type="PROSITE" id="PS50109"/>
    </source>
</evidence>
<dbReference type="Gene3D" id="3.30.565.10">
    <property type="entry name" value="Histidine kinase-like ATPase, C-terminal domain"/>
    <property type="match status" value="1"/>
</dbReference>
<dbReference type="Pfam" id="PF02518">
    <property type="entry name" value="HATPase_c"/>
    <property type="match status" value="1"/>
</dbReference>
<gene>
    <name evidence="10" type="ORF">TH63_10880</name>
</gene>
<sequence>MHRNGEKIPVELESREFSTAGKVYTSVNVRDLRKEKEVQALMAQKHQTLEKDIIDFQLILNHSADLIGTFRLDGTIIYMNRASLSVLGYSPEEMVGRNYREFILPEDIPATEEDTRLIKLDRMTTQFNNRYLHKNGSVVYISWVSTFSPESGIGYSMGRDITQIRQNEIKMQESEEFLQALMLKGTDMIAILSPEGTYTFASANTERVLGIPKEEFIGKNPFNLIHPDDHTEVMDCLESVFKGEVVDTKPFRFKSGQGEWRWLESHVTNCLEVPSIKGIVVNSRDVTQRRRQEILLQESEQRYKALFDYNPDPVYSLDTAGKFTSVNDTTVKMLQIPRETLLKMSFRDLSTPEALATDNLNFEKVMRGEPVTTETPMFLPGRGICYFTFTVMPIVINGVVVGAHGIAKDITESKNQQLLLETTAKRLDSTLESIKDAFFTIDHEWRFTYVNKEFEQVMQVRREDIMGKNIREMYKDHENAGFFGWYQQAFDSGKPVHFEEFSVPTNLWLDVSAYPSEDGMTVYFREINDRKKAEEELKKLSLVASKTVNSVYITDEQGHVEWVNEGFTRITGYTLDEVLGRKPGDLLAGPDTNASRISTIREKLVFDKPFVQEVQNKNKAGEVYWSKLDVTPIIDEQSGGGKKFIVIETVITEQKKAEEERAQLTEELLRRNRHLEQFTYIVSHNLRSPVANIMGLTSLLNSAENPNLQEGITVRLKQTAQNLDNIIRDLNELLSLQAGVLEEREKFSLPEVVDQVLQVLPGECYGKVHTNLNGVQEIGSIRSYVSSILSNLLTNAVKYKSPDRTLQLSITAELQQQGELLCLSVSDNGLGIDLEKQGKNLFGLYKRFHFHVSGRGLGLYLVKTQAEALGGYVTVESAPDKGSTFKVWIKNSK</sequence>
<evidence type="ECO:0000256" key="6">
    <source>
        <dbReference type="SAM" id="Coils"/>
    </source>
</evidence>
<feature type="coiled-coil region" evidence="6">
    <location>
        <begin position="647"/>
        <end position="674"/>
    </location>
</feature>
<dbReference type="Pfam" id="PF13426">
    <property type="entry name" value="PAS_9"/>
    <property type="match status" value="1"/>
</dbReference>
<dbReference type="PROSITE" id="PS50113">
    <property type="entry name" value="PAC"/>
    <property type="match status" value="1"/>
</dbReference>
<dbReference type="InterPro" id="IPR013656">
    <property type="entry name" value="PAS_4"/>
</dbReference>
<dbReference type="CDD" id="cd00130">
    <property type="entry name" value="PAS"/>
    <property type="match status" value="5"/>
</dbReference>
<reference evidence="10 11" key="1">
    <citation type="submission" date="2015-01" db="EMBL/GenBank/DDBJ databases">
        <title>Rufibacter sp./DG31D/ whole genome sequencing.</title>
        <authorList>
            <person name="Kim M.K."/>
            <person name="Srinivasan S."/>
            <person name="Lee J.-J."/>
        </authorList>
    </citation>
    <scope>NUCLEOTIDE SEQUENCE [LARGE SCALE GENOMIC DNA]</scope>
    <source>
        <strain evidence="10 11">DG31D</strain>
    </source>
</reference>
<organism evidence="10 11">
    <name type="scientific">Rufibacter radiotolerans</name>
    <dbReference type="NCBI Taxonomy" id="1379910"/>
    <lineage>
        <taxon>Bacteria</taxon>
        <taxon>Pseudomonadati</taxon>
        <taxon>Bacteroidota</taxon>
        <taxon>Cytophagia</taxon>
        <taxon>Cytophagales</taxon>
        <taxon>Hymenobacteraceae</taxon>
        <taxon>Rufibacter</taxon>
    </lineage>
</organism>
<dbReference type="Pfam" id="PF00512">
    <property type="entry name" value="HisKA"/>
    <property type="match status" value="1"/>
</dbReference>
<dbReference type="Proteomes" id="UP000036458">
    <property type="component" value="Chromosome"/>
</dbReference>